<dbReference type="InterPro" id="IPR037997">
    <property type="entry name" value="Dgk1-like"/>
</dbReference>
<keyword evidence="1" id="KW-0472">Membrane</keyword>
<gene>
    <name evidence="2" type="ORF">DFA_00929</name>
</gene>
<feature type="transmembrane region" description="Helical" evidence="1">
    <location>
        <begin position="147"/>
        <end position="166"/>
    </location>
</feature>
<dbReference type="STRING" id="1054147.F4PUN7"/>
<evidence type="ECO:0000313" key="3">
    <source>
        <dbReference type="Proteomes" id="UP000007797"/>
    </source>
</evidence>
<sequence length="280" mass="31746">MEEPISIHQYDEQQQQQQIESQSVGLPWKMLGLFLMVLMLVLVIINNTTRKTMYALLRAMGVGVKRIPKVIKELKRKGFHFSGLIIPIIYLLGLNYTTFITRQFAYTLMGIITILFFIWECLRLYIPAVKKFYVDRFSGIMREKERDSFNGVLFYLMGTTISIYYFSPIIAIASTLFLILGDFTAALVGISYGRTKIFGKKSLEGTLAMFGVCLLISLALFWRSNLGEQLAFWGALSATLVELLNPSFIDDNLTIPCLSGLAIHLISIRLGAIIPDHSLY</sequence>
<protein>
    <recommendedName>
        <fullName evidence="4">Phosphatidate cytidylyltransferase</fullName>
    </recommendedName>
</protein>
<accession>F4PUN7</accession>
<proteinExistence type="predicted"/>
<feature type="transmembrane region" description="Helical" evidence="1">
    <location>
        <begin position="79"/>
        <end position="98"/>
    </location>
</feature>
<dbReference type="OrthoDB" id="5673at2759"/>
<evidence type="ECO:0000313" key="2">
    <source>
        <dbReference type="EMBL" id="EGG21056.1"/>
    </source>
</evidence>
<reference evidence="3" key="1">
    <citation type="journal article" date="2011" name="Genome Res.">
        <title>Phylogeny-wide analysis of social amoeba genomes highlights ancient origins for complex intercellular communication.</title>
        <authorList>
            <person name="Heidel A.J."/>
            <person name="Lawal H.M."/>
            <person name="Felder M."/>
            <person name="Schilde C."/>
            <person name="Helps N.R."/>
            <person name="Tunggal B."/>
            <person name="Rivero F."/>
            <person name="John U."/>
            <person name="Schleicher M."/>
            <person name="Eichinger L."/>
            <person name="Platzer M."/>
            <person name="Noegel A.A."/>
            <person name="Schaap P."/>
            <person name="Gloeckner G."/>
        </authorList>
    </citation>
    <scope>NUCLEOTIDE SEQUENCE [LARGE SCALE GENOMIC DNA]</scope>
    <source>
        <strain evidence="3">SH3</strain>
    </source>
</reference>
<feature type="transmembrane region" description="Helical" evidence="1">
    <location>
        <begin position="104"/>
        <end position="126"/>
    </location>
</feature>
<dbReference type="Proteomes" id="UP000007797">
    <property type="component" value="Unassembled WGS sequence"/>
</dbReference>
<dbReference type="AlphaFoldDB" id="F4PUN7"/>
<keyword evidence="1" id="KW-1133">Transmembrane helix</keyword>
<keyword evidence="1" id="KW-0812">Transmembrane</keyword>
<dbReference type="KEGG" id="dfa:DFA_00929"/>
<dbReference type="RefSeq" id="XP_004358906.1">
    <property type="nucleotide sequence ID" value="XM_004358849.1"/>
</dbReference>
<dbReference type="GeneID" id="14872931"/>
<dbReference type="GO" id="GO:0004143">
    <property type="term" value="F:ATP-dependent diacylglycerol kinase activity"/>
    <property type="evidence" value="ECO:0007669"/>
    <property type="project" value="InterPro"/>
</dbReference>
<feature type="transmembrane region" description="Helical" evidence="1">
    <location>
        <begin position="172"/>
        <end position="193"/>
    </location>
</feature>
<dbReference type="PANTHER" id="PTHR31303:SF1">
    <property type="entry name" value="CTP-DEPENDENT DIACYLGLYCEROL KINASE 1"/>
    <property type="match status" value="1"/>
</dbReference>
<name>F4PUN7_CACFS</name>
<dbReference type="PANTHER" id="PTHR31303">
    <property type="entry name" value="CTP-DEPENDENT DIACYLGLYCEROL KINASE 1"/>
    <property type="match status" value="1"/>
</dbReference>
<evidence type="ECO:0008006" key="4">
    <source>
        <dbReference type="Google" id="ProtNLM"/>
    </source>
</evidence>
<organism evidence="2 3">
    <name type="scientific">Cavenderia fasciculata</name>
    <name type="common">Slime mold</name>
    <name type="synonym">Dictyostelium fasciculatum</name>
    <dbReference type="NCBI Taxonomy" id="261658"/>
    <lineage>
        <taxon>Eukaryota</taxon>
        <taxon>Amoebozoa</taxon>
        <taxon>Evosea</taxon>
        <taxon>Eumycetozoa</taxon>
        <taxon>Dictyostelia</taxon>
        <taxon>Acytosteliales</taxon>
        <taxon>Cavenderiaceae</taxon>
        <taxon>Cavenderia</taxon>
    </lineage>
</organism>
<evidence type="ECO:0000256" key="1">
    <source>
        <dbReference type="SAM" id="Phobius"/>
    </source>
</evidence>
<feature type="transmembrane region" description="Helical" evidence="1">
    <location>
        <begin position="30"/>
        <end position="48"/>
    </location>
</feature>
<keyword evidence="3" id="KW-1185">Reference proteome</keyword>
<dbReference type="EMBL" id="GL883010">
    <property type="protein sequence ID" value="EGG21056.1"/>
    <property type="molecule type" value="Genomic_DNA"/>
</dbReference>
<feature type="transmembrane region" description="Helical" evidence="1">
    <location>
        <begin position="205"/>
        <end position="224"/>
    </location>
</feature>
<dbReference type="OMA" id="IGAHIYF"/>